<dbReference type="SMART" id="SM00450">
    <property type="entry name" value="RHOD"/>
    <property type="match status" value="1"/>
</dbReference>
<evidence type="ECO:0000259" key="1">
    <source>
        <dbReference type="PROSITE" id="PS50206"/>
    </source>
</evidence>
<protein>
    <recommendedName>
        <fullName evidence="1">Rhodanese domain-containing protein</fullName>
    </recommendedName>
</protein>
<dbReference type="PANTHER" id="PTHR44086">
    <property type="entry name" value="THIOSULFATE SULFURTRANSFERASE RDL2, MITOCHONDRIAL-RELATED"/>
    <property type="match status" value="1"/>
</dbReference>
<evidence type="ECO:0000313" key="3">
    <source>
        <dbReference type="Proteomes" id="UP001152799"/>
    </source>
</evidence>
<dbReference type="Proteomes" id="UP001152799">
    <property type="component" value="Chromosome 8"/>
</dbReference>
<reference evidence="2" key="1">
    <citation type="submission" date="2022-01" db="EMBL/GenBank/DDBJ databases">
        <authorList>
            <person name="King R."/>
        </authorList>
    </citation>
    <scope>NUCLEOTIDE SEQUENCE</scope>
</reference>
<dbReference type="InterPro" id="IPR036873">
    <property type="entry name" value="Rhodanese-like_dom_sf"/>
</dbReference>
<accession>A0A9N9MXI4</accession>
<dbReference type="Pfam" id="PF00581">
    <property type="entry name" value="Rhodanese"/>
    <property type="match status" value="1"/>
</dbReference>
<dbReference type="AlphaFoldDB" id="A0A9N9MXI4"/>
<dbReference type="PROSITE" id="PS50206">
    <property type="entry name" value="RHODANESE_3"/>
    <property type="match status" value="1"/>
</dbReference>
<name>A0A9N9MXI4_9CUCU</name>
<feature type="domain" description="Rhodanese" evidence="1">
    <location>
        <begin position="49"/>
        <end position="150"/>
    </location>
</feature>
<dbReference type="OrthoDB" id="566238at2759"/>
<evidence type="ECO:0000313" key="2">
    <source>
        <dbReference type="EMBL" id="CAG9772888.1"/>
    </source>
</evidence>
<keyword evidence="3" id="KW-1185">Reference proteome</keyword>
<sequence length="151" mass="17286">MYRRFIITTILKASDSSYCNNFKNINMSACALTRPGNIVNYDQFKTLMQDEKVVVIDVRQPEELKEHGALPKGINVPLMNNELEEAFKSLTNEQFSKKYGHEKPDKDTPIIFSCMKGGRSTKAEEIALKLGYKNIKNFTGGWTEWAEKNKN</sequence>
<proteinExistence type="predicted"/>
<gene>
    <name evidence="2" type="ORF">CEUTPL_LOCUS13290</name>
</gene>
<dbReference type="SUPFAM" id="SSF52821">
    <property type="entry name" value="Rhodanese/Cell cycle control phosphatase"/>
    <property type="match status" value="1"/>
</dbReference>
<organism evidence="2 3">
    <name type="scientific">Ceutorhynchus assimilis</name>
    <name type="common">cabbage seed weevil</name>
    <dbReference type="NCBI Taxonomy" id="467358"/>
    <lineage>
        <taxon>Eukaryota</taxon>
        <taxon>Metazoa</taxon>
        <taxon>Ecdysozoa</taxon>
        <taxon>Arthropoda</taxon>
        <taxon>Hexapoda</taxon>
        <taxon>Insecta</taxon>
        <taxon>Pterygota</taxon>
        <taxon>Neoptera</taxon>
        <taxon>Endopterygota</taxon>
        <taxon>Coleoptera</taxon>
        <taxon>Polyphaga</taxon>
        <taxon>Cucujiformia</taxon>
        <taxon>Curculionidae</taxon>
        <taxon>Ceutorhynchinae</taxon>
        <taxon>Ceutorhynchus</taxon>
    </lineage>
</organism>
<dbReference type="PANTHER" id="PTHR44086:SF10">
    <property type="entry name" value="THIOSULFATE SULFURTRANSFERASE_RHODANESE-LIKE DOMAIN-CONTAINING PROTEIN 3"/>
    <property type="match status" value="1"/>
</dbReference>
<dbReference type="EMBL" id="OU892284">
    <property type="protein sequence ID" value="CAG9772888.1"/>
    <property type="molecule type" value="Genomic_DNA"/>
</dbReference>
<dbReference type="Gene3D" id="3.40.250.10">
    <property type="entry name" value="Rhodanese-like domain"/>
    <property type="match status" value="1"/>
</dbReference>
<dbReference type="InterPro" id="IPR001763">
    <property type="entry name" value="Rhodanese-like_dom"/>
</dbReference>